<dbReference type="KEGG" id="pco:PHACADRAFT_254111"/>
<dbReference type="PANTHER" id="PTHR23501">
    <property type="entry name" value="MAJOR FACILITATOR SUPERFAMILY"/>
    <property type="match status" value="1"/>
</dbReference>
<dbReference type="SUPFAM" id="SSF103473">
    <property type="entry name" value="MFS general substrate transporter"/>
    <property type="match status" value="1"/>
</dbReference>
<feature type="transmembrane region" description="Helical" evidence="6">
    <location>
        <begin position="40"/>
        <end position="65"/>
    </location>
</feature>
<feature type="transmembrane region" description="Helical" evidence="6">
    <location>
        <begin position="132"/>
        <end position="153"/>
    </location>
</feature>
<feature type="transmembrane region" description="Helical" evidence="6">
    <location>
        <begin position="398"/>
        <end position="417"/>
    </location>
</feature>
<dbReference type="InterPro" id="IPR020846">
    <property type="entry name" value="MFS_dom"/>
</dbReference>
<evidence type="ECO:0000256" key="4">
    <source>
        <dbReference type="ARBA" id="ARBA00023136"/>
    </source>
</evidence>
<feature type="transmembrane region" description="Helical" evidence="6">
    <location>
        <begin position="429"/>
        <end position="452"/>
    </location>
</feature>
<dbReference type="PANTHER" id="PTHR23501:SF102">
    <property type="entry name" value="DRUG TRANSPORTER, PUTATIVE (AFU_ORTHOLOGUE AFUA_3G08530)-RELATED"/>
    <property type="match status" value="1"/>
</dbReference>
<evidence type="ECO:0000256" key="2">
    <source>
        <dbReference type="ARBA" id="ARBA00022692"/>
    </source>
</evidence>
<sequence length="561" mass="59158">MSPAVGDSSSAFKSDTAIVTQEIDILPNVDDGRPRKGVRFWLVFLAICVSLFLSALEYTAVSTALPTIVHDLNGGDFVWVGSAYALASTALLPATGGMAEIFGRRTSVLLAQAMFALGSALCGSAKSMNWLIAARTIQGAGGGGLLAITSIVISDLVPLAERAMYNGLVGLTWGLAAAMGPVVGGALAQRGQWRWLFYLNLPLTGFAAILVVAFLKLQTPPGSLREKLSRMDWIGNFLIIASSSSCVIALTWGGVKFPWKSAHILVPLILGLVGIVAFFVYEAKVAKEPIVPFALISNRTSLSGYIQTFIGPVVVISAIYFLPVYYQSCLNASPTRSGVELFGLAIPLGPSLLLTGASIAKTKSYRVQLWLSWALTVAAMGAMSTIKADSPSMHGIGFPILLGVGCGIFYAATYFPVLAPLPVTENAHALALFSFCRSFAGVWGVTIGTTVLQTQLTQRLPADFIAQVPGGVSLAFALIPVVPTLQEPFRTEVKVAFAESVATIWKVMAGIAGIGFLASLAMKALPLHNQVDRKWALAEDSGAPKASNGGDVELQTAELSK</sequence>
<dbReference type="PROSITE" id="PS00216">
    <property type="entry name" value="SUGAR_TRANSPORT_1"/>
    <property type="match status" value="1"/>
</dbReference>
<feature type="transmembrane region" description="Helical" evidence="6">
    <location>
        <begin position="236"/>
        <end position="255"/>
    </location>
</feature>
<keyword evidence="4 6" id="KW-0472">Membrane</keyword>
<keyword evidence="9" id="KW-1185">Reference proteome</keyword>
<evidence type="ECO:0000256" key="3">
    <source>
        <dbReference type="ARBA" id="ARBA00022989"/>
    </source>
</evidence>
<dbReference type="InterPro" id="IPR011701">
    <property type="entry name" value="MFS"/>
</dbReference>
<dbReference type="GeneID" id="18915975"/>
<gene>
    <name evidence="8" type="ORF">PHACADRAFT_254111</name>
</gene>
<dbReference type="EMBL" id="JH930471">
    <property type="protein sequence ID" value="EKM56789.1"/>
    <property type="molecule type" value="Genomic_DNA"/>
</dbReference>
<feature type="transmembrane region" description="Helical" evidence="6">
    <location>
        <begin position="302"/>
        <end position="326"/>
    </location>
</feature>
<keyword evidence="2 6" id="KW-0812">Transmembrane</keyword>
<comment type="subcellular location">
    <subcellularLocation>
        <location evidence="1">Membrane</location>
        <topology evidence="1">Multi-pass membrane protein</topology>
    </subcellularLocation>
</comment>
<feature type="transmembrane region" description="Helical" evidence="6">
    <location>
        <begin position="165"/>
        <end position="189"/>
    </location>
</feature>
<protein>
    <recommendedName>
        <fullName evidence="7">Major facilitator superfamily (MFS) profile domain-containing protein</fullName>
    </recommendedName>
</protein>
<evidence type="ECO:0000256" key="6">
    <source>
        <dbReference type="SAM" id="Phobius"/>
    </source>
</evidence>
<feature type="transmembrane region" description="Helical" evidence="6">
    <location>
        <begin position="503"/>
        <end position="525"/>
    </location>
</feature>
<feature type="transmembrane region" description="Helical" evidence="6">
    <location>
        <begin position="464"/>
        <end position="483"/>
    </location>
</feature>
<dbReference type="GO" id="GO:0005886">
    <property type="term" value="C:plasma membrane"/>
    <property type="evidence" value="ECO:0007669"/>
    <property type="project" value="TreeGrafter"/>
</dbReference>
<feature type="region of interest" description="Disordered" evidence="5">
    <location>
        <begin position="540"/>
        <end position="561"/>
    </location>
</feature>
<feature type="transmembrane region" description="Helical" evidence="6">
    <location>
        <begin position="367"/>
        <end position="386"/>
    </location>
</feature>
<dbReference type="OrthoDB" id="3437016at2759"/>
<feature type="transmembrane region" description="Helical" evidence="6">
    <location>
        <begin position="195"/>
        <end position="215"/>
    </location>
</feature>
<dbReference type="Proteomes" id="UP000008370">
    <property type="component" value="Unassembled WGS sequence"/>
</dbReference>
<name>K5WCT8_PHACS</name>
<dbReference type="PRINTS" id="PR01036">
    <property type="entry name" value="TCRTETB"/>
</dbReference>
<dbReference type="Pfam" id="PF07690">
    <property type="entry name" value="MFS_1"/>
    <property type="match status" value="1"/>
</dbReference>
<evidence type="ECO:0000313" key="8">
    <source>
        <dbReference type="EMBL" id="EKM56789.1"/>
    </source>
</evidence>
<dbReference type="PROSITE" id="PS50850">
    <property type="entry name" value="MFS"/>
    <property type="match status" value="1"/>
</dbReference>
<organism evidence="8 9">
    <name type="scientific">Phanerochaete carnosa (strain HHB-10118-sp)</name>
    <name type="common">White-rot fungus</name>
    <name type="synonym">Peniophora carnosa</name>
    <dbReference type="NCBI Taxonomy" id="650164"/>
    <lineage>
        <taxon>Eukaryota</taxon>
        <taxon>Fungi</taxon>
        <taxon>Dikarya</taxon>
        <taxon>Basidiomycota</taxon>
        <taxon>Agaricomycotina</taxon>
        <taxon>Agaricomycetes</taxon>
        <taxon>Polyporales</taxon>
        <taxon>Phanerochaetaceae</taxon>
        <taxon>Phanerochaete</taxon>
    </lineage>
</organism>
<evidence type="ECO:0000256" key="5">
    <source>
        <dbReference type="SAM" id="MobiDB-lite"/>
    </source>
</evidence>
<keyword evidence="3 6" id="KW-1133">Transmembrane helix</keyword>
<dbReference type="InterPro" id="IPR005829">
    <property type="entry name" value="Sugar_transporter_CS"/>
</dbReference>
<feature type="domain" description="Major facilitator superfamily (MFS) profile" evidence="7">
    <location>
        <begin position="43"/>
        <end position="527"/>
    </location>
</feature>
<dbReference type="Gene3D" id="1.20.1250.20">
    <property type="entry name" value="MFS general substrate transporter like domains"/>
    <property type="match status" value="1"/>
</dbReference>
<feature type="transmembrane region" description="Helical" evidence="6">
    <location>
        <begin position="77"/>
        <end position="96"/>
    </location>
</feature>
<dbReference type="RefSeq" id="XP_007394624.1">
    <property type="nucleotide sequence ID" value="XM_007394562.1"/>
</dbReference>
<proteinExistence type="predicted"/>
<dbReference type="InterPro" id="IPR036259">
    <property type="entry name" value="MFS_trans_sf"/>
</dbReference>
<evidence type="ECO:0000313" key="9">
    <source>
        <dbReference type="Proteomes" id="UP000008370"/>
    </source>
</evidence>
<dbReference type="InParanoid" id="K5WCT8"/>
<accession>K5WCT8</accession>
<dbReference type="GO" id="GO:0022857">
    <property type="term" value="F:transmembrane transporter activity"/>
    <property type="evidence" value="ECO:0007669"/>
    <property type="project" value="InterPro"/>
</dbReference>
<evidence type="ECO:0000259" key="7">
    <source>
        <dbReference type="PROSITE" id="PS50850"/>
    </source>
</evidence>
<feature type="transmembrane region" description="Helical" evidence="6">
    <location>
        <begin position="261"/>
        <end position="281"/>
    </location>
</feature>
<reference evidence="8 9" key="1">
    <citation type="journal article" date="2012" name="BMC Genomics">
        <title>Comparative genomics of the white-rot fungi, Phanerochaete carnosa and P. chrysosporium, to elucidate the genetic basis of the distinct wood types they colonize.</title>
        <authorList>
            <person name="Suzuki H."/>
            <person name="MacDonald J."/>
            <person name="Syed K."/>
            <person name="Salamov A."/>
            <person name="Hori C."/>
            <person name="Aerts A."/>
            <person name="Henrissat B."/>
            <person name="Wiebenga A."/>
            <person name="vanKuyk P.A."/>
            <person name="Barry K."/>
            <person name="Lindquist E."/>
            <person name="LaButti K."/>
            <person name="Lapidus A."/>
            <person name="Lucas S."/>
            <person name="Coutinho P."/>
            <person name="Gong Y."/>
            <person name="Samejima M."/>
            <person name="Mahadevan R."/>
            <person name="Abou-Zaid M."/>
            <person name="de Vries R.P."/>
            <person name="Igarashi K."/>
            <person name="Yadav J.S."/>
            <person name="Grigoriev I.V."/>
            <person name="Master E.R."/>
        </authorList>
    </citation>
    <scope>NUCLEOTIDE SEQUENCE [LARGE SCALE GENOMIC DNA]</scope>
    <source>
        <strain evidence="8 9">HHB-10118-sp</strain>
    </source>
</reference>
<evidence type="ECO:0000256" key="1">
    <source>
        <dbReference type="ARBA" id="ARBA00004141"/>
    </source>
</evidence>
<dbReference type="HOGENOM" id="CLU_000960_22_0_1"/>
<dbReference type="AlphaFoldDB" id="K5WCT8"/>